<dbReference type="EMBL" id="JANVFS010000028">
    <property type="protein sequence ID" value="KAJ4471708.1"/>
    <property type="molecule type" value="Genomic_DNA"/>
</dbReference>
<gene>
    <name evidence="2" type="ORF">C8J55DRAFT_491280</name>
</gene>
<feature type="region of interest" description="Disordered" evidence="1">
    <location>
        <begin position="164"/>
        <end position="192"/>
    </location>
</feature>
<evidence type="ECO:0000313" key="3">
    <source>
        <dbReference type="Proteomes" id="UP001150238"/>
    </source>
</evidence>
<proteinExistence type="predicted"/>
<comment type="caution">
    <text evidence="2">The sequence shown here is derived from an EMBL/GenBank/DDBJ whole genome shotgun (WGS) entry which is preliminary data.</text>
</comment>
<reference evidence="2" key="2">
    <citation type="journal article" date="2023" name="Proc. Natl. Acad. Sci. U.S.A.">
        <title>A global phylogenomic analysis of the shiitake genus Lentinula.</title>
        <authorList>
            <person name="Sierra-Patev S."/>
            <person name="Min B."/>
            <person name="Naranjo-Ortiz M."/>
            <person name="Looney B."/>
            <person name="Konkel Z."/>
            <person name="Slot J.C."/>
            <person name="Sakamoto Y."/>
            <person name="Steenwyk J.L."/>
            <person name="Rokas A."/>
            <person name="Carro J."/>
            <person name="Camarero S."/>
            <person name="Ferreira P."/>
            <person name="Molpeceres G."/>
            <person name="Ruiz-Duenas F.J."/>
            <person name="Serrano A."/>
            <person name="Henrissat B."/>
            <person name="Drula E."/>
            <person name="Hughes K.W."/>
            <person name="Mata J.L."/>
            <person name="Ishikawa N.K."/>
            <person name="Vargas-Isla R."/>
            <person name="Ushijima S."/>
            <person name="Smith C.A."/>
            <person name="Donoghue J."/>
            <person name="Ahrendt S."/>
            <person name="Andreopoulos W."/>
            <person name="He G."/>
            <person name="LaButti K."/>
            <person name="Lipzen A."/>
            <person name="Ng V."/>
            <person name="Riley R."/>
            <person name="Sandor L."/>
            <person name="Barry K."/>
            <person name="Martinez A.T."/>
            <person name="Xiao Y."/>
            <person name="Gibbons J.G."/>
            <person name="Terashima K."/>
            <person name="Grigoriev I.V."/>
            <person name="Hibbett D."/>
        </authorList>
    </citation>
    <scope>NUCLEOTIDE SEQUENCE</scope>
    <source>
        <strain evidence="2">Sp2 HRB7682 ss15</strain>
    </source>
</reference>
<evidence type="ECO:0000313" key="2">
    <source>
        <dbReference type="EMBL" id="KAJ4471708.1"/>
    </source>
</evidence>
<evidence type="ECO:0000256" key="1">
    <source>
        <dbReference type="SAM" id="MobiDB-lite"/>
    </source>
</evidence>
<accession>A0A9W9A0Q8</accession>
<name>A0A9W9A0Q8_9AGAR</name>
<dbReference type="Proteomes" id="UP001150238">
    <property type="component" value="Unassembled WGS sequence"/>
</dbReference>
<reference evidence="2" key="1">
    <citation type="submission" date="2022-08" db="EMBL/GenBank/DDBJ databases">
        <authorList>
            <consortium name="DOE Joint Genome Institute"/>
            <person name="Min B."/>
            <person name="Riley R."/>
            <person name="Sierra-Patev S."/>
            <person name="Naranjo-Ortiz M."/>
            <person name="Looney B."/>
            <person name="Konkel Z."/>
            <person name="Slot J.C."/>
            <person name="Sakamoto Y."/>
            <person name="Steenwyk J.L."/>
            <person name="Rokas A."/>
            <person name="Carro J."/>
            <person name="Camarero S."/>
            <person name="Ferreira P."/>
            <person name="Molpeceres G."/>
            <person name="Ruiz-Duenas F.J."/>
            <person name="Serrano A."/>
            <person name="Henrissat B."/>
            <person name="Drula E."/>
            <person name="Hughes K.W."/>
            <person name="Mata J.L."/>
            <person name="Ishikawa N.K."/>
            <person name="Vargas-Isla R."/>
            <person name="Ushijima S."/>
            <person name="Smith C.A."/>
            <person name="Ahrendt S."/>
            <person name="Andreopoulos W."/>
            <person name="He G."/>
            <person name="Labutti K."/>
            <person name="Lipzen A."/>
            <person name="Ng V."/>
            <person name="Sandor L."/>
            <person name="Barry K."/>
            <person name="Martinez A.T."/>
            <person name="Xiao Y."/>
            <person name="Gibbons J.G."/>
            <person name="Terashima K."/>
            <person name="Hibbett D.S."/>
            <person name="Grigoriev I.V."/>
        </authorList>
    </citation>
    <scope>NUCLEOTIDE SEQUENCE</scope>
    <source>
        <strain evidence="2">Sp2 HRB7682 ss15</strain>
    </source>
</reference>
<dbReference type="AlphaFoldDB" id="A0A9W9A0Q8"/>
<sequence>MRTSPGGSEIYFIIELGLQLHKFITPINAVWTSFPDSWFVRNSERYVALSEKRHQARPVNSPLPGILGLLHHFRTNRNAITEDRVKGQVHNKRCGSRAEINSHILEWYRSYNEKEEPGKSFCWTVIPALRIGDCYTAGPFDGSEMWCGIRLTFIFVNERRRPPPASIPVRLTPGTDGDSSVPGMVNGPKTSQITKRRARTFLRMRPFQRG</sequence>
<protein>
    <submittedName>
        <fullName evidence="2">Uncharacterized protein</fullName>
    </submittedName>
</protein>
<organism evidence="2 3">
    <name type="scientific">Lentinula lateritia</name>
    <dbReference type="NCBI Taxonomy" id="40482"/>
    <lineage>
        <taxon>Eukaryota</taxon>
        <taxon>Fungi</taxon>
        <taxon>Dikarya</taxon>
        <taxon>Basidiomycota</taxon>
        <taxon>Agaricomycotina</taxon>
        <taxon>Agaricomycetes</taxon>
        <taxon>Agaricomycetidae</taxon>
        <taxon>Agaricales</taxon>
        <taxon>Marasmiineae</taxon>
        <taxon>Omphalotaceae</taxon>
        <taxon>Lentinula</taxon>
    </lineage>
</organism>